<name>A0A1B6D357_9HEMI</name>
<evidence type="ECO:0000256" key="1">
    <source>
        <dbReference type="SAM" id="MobiDB-lite"/>
    </source>
</evidence>
<accession>A0A1B6D357</accession>
<evidence type="ECO:0000313" key="2">
    <source>
        <dbReference type="EMBL" id="JAS20139.1"/>
    </source>
</evidence>
<dbReference type="EMBL" id="GEDC01017159">
    <property type="protein sequence ID" value="JAS20139.1"/>
    <property type="molecule type" value="Transcribed_RNA"/>
</dbReference>
<feature type="compositionally biased region" description="Acidic residues" evidence="1">
    <location>
        <begin position="92"/>
        <end position="105"/>
    </location>
</feature>
<proteinExistence type="predicted"/>
<protein>
    <submittedName>
        <fullName evidence="2">Uncharacterized protein</fullName>
    </submittedName>
</protein>
<organism evidence="2">
    <name type="scientific">Clastoptera arizonana</name>
    <name type="common">Arizona spittle bug</name>
    <dbReference type="NCBI Taxonomy" id="38151"/>
    <lineage>
        <taxon>Eukaryota</taxon>
        <taxon>Metazoa</taxon>
        <taxon>Ecdysozoa</taxon>
        <taxon>Arthropoda</taxon>
        <taxon>Hexapoda</taxon>
        <taxon>Insecta</taxon>
        <taxon>Pterygota</taxon>
        <taxon>Neoptera</taxon>
        <taxon>Paraneoptera</taxon>
        <taxon>Hemiptera</taxon>
        <taxon>Auchenorrhyncha</taxon>
        <taxon>Cercopoidea</taxon>
        <taxon>Clastopteridae</taxon>
        <taxon>Clastoptera</taxon>
    </lineage>
</organism>
<gene>
    <name evidence="2" type="ORF">g.6456</name>
</gene>
<dbReference type="AlphaFoldDB" id="A0A1B6D357"/>
<feature type="non-terminal residue" evidence="2">
    <location>
        <position position="1"/>
    </location>
</feature>
<feature type="region of interest" description="Disordered" evidence="1">
    <location>
        <begin position="92"/>
        <end position="115"/>
    </location>
</feature>
<sequence>EIASNVSSLAMYPKYLHCLFVGLLLVAPFSSSFPDRQKRVSDQRLAELETLLAISQMGGKLMKVPVGMGRIDPERLGRRRRSVEMLLQELLENQEEERAGEEEEGAPSIWLPEMI</sequence>
<reference evidence="2" key="1">
    <citation type="submission" date="2015-12" db="EMBL/GenBank/DDBJ databases">
        <title>De novo transcriptome assembly of four potential Pierce s Disease insect vectors from Arizona vineyards.</title>
        <authorList>
            <person name="Tassone E.E."/>
        </authorList>
    </citation>
    <scope>NUCLEOTIDE SEQUENCE</scope>
</reference>